<dbReference type="PIRSF" id="PIRSF018266">
    <property type="entry name" value="FecR"/>
    <property type="match status" value="1"/>
</dbReference>
<keyword evidence="4" id="KW-1185">Reference proteome</keyword>
<evidence type="ECO:0000259" key="2">
    <source>
        <dbReference type="Pfam" id="PF16220"/>
    </source>
</evidence>
<dbReference type="OrthoDB" id="1099576at2"/>
<dbReference type="AlphaFoldDB" id="A0A240EDW6"/>
<dbReference type="Proteomes" id="UP000219042">
    <property type="component" value="Unassembled WGS sequence"/>
</dbReference>
<dbReference type="Pfam" id="PF16220">
    <property type="entry name" value="DUF4880"/>
    <property type="match status" value="1"/>
</dbReference>
<proteinExistence type="predicted"/>
<gene>
    <name evidence="3" type="ORF">SAMN05421731_11128</name>
</gene>
<dbReference type="PANTHER" id="PTHR30273">
    <property type="entry name" value="PERIPLASMIC SIGNAL SENSOR AND SIGMA FACTOR ACTIVATOR FECR-RELATED"/>
    <property type="match status" value="1"/>
</dbReference>
<dbReference type="Pfam" id="PF04773">
    <property type="entry name" value="FecR"/>
    <property type="match status" value="1"/>
</dbReference>
<dbReference type="InterPro" id="IPR032623">
    <property type="entry name" value="FecR_N"/>
</dbReference>
<feature type="domain" description="FecR protein" evidence="1">
    <location>
        <begin position="117"/>
        <end position="209"/>
    </location>
</feature>
<feature type="domain" description="FecR N-terminal" evidence="2">
    <location>
        <begin position="21"/>
        <end position="57"/>
    </location>
</feature>
<evidence type="ECO:0000259" key="1">
    <source>
        <dbReference type="Pfam" id="PF04773"/>
    </source>
</evidence>
<evidence type="ECO:0000313" key="4">
    <source>
        <dbReference type="Proteomes" id="UP000219042"/>
    </source>
</evidence>
<reference evidence="4" key="1">
    <citation type="submission" date="2016-09" db="EMBL/GenBank/DDBJ databases">
        <authorList>
            <person name="Varghese N."/>
            <person name="Submissions S."/>
        </authorList>
    </citation>
    <scope>NUCLEOTIDE SEQUENCE [LARGE SCALE GENOMIC DNA]</scope>
    <source>
        <strain evidence="4">ANC 4466</strain>
    </source>
</reference>
<dbReference type="InterPro" id="IPR006860">
    <property type="entry name" value="FecR"/>
</dbReference>
<name>A0A240EDW6_9GAMM</name>
<dbReference type="Gene3D" id="2.60.120.1440">
    <property type="match status" value="1"/>
</dbReference>
<dbReference type="EMBL" id="OANT01000011">
    <property type="protein sequence ID" value="SNX46379.1"/>
    <property type="molecule type" value="Genomic_DNA"/>
</dbReference>
<organism evidence="3 4">
    <name type="scientific">Acinetobacter puyangensis</name>
    <dbReference type="NCBI Taxonomy" id="1096779"/>
    <lineage>
        <taxon>Bacteria</taxon>
        <taxon>Pseudomonadati</taxon>
        <taxon>Pseudomonadota</taxon>
        <taxon>Gammaproteobacteria</taxon>
        <taxon>Moraxellales</taxon>
        <taxon>Moraxellaceae</taxon>
        <taxon>Acinetobacter</taxon>
    </lineage>
</organism>
<dbReference type="PANTHER" id="PTHR30273:SF2">
    <property type="entry name" value="PROTEIN FECR"/>
    <property type="match status" value="1"/>
</dbReference>
<protein>
    <submittedName>
        <fullName evidence="3">FecR family protein</fullName>
    </submittedName>
</protein>
<accession>A0A240EDW6</accession>
<evidence type="ECO:0000313" key="3">
    <source>
        <dbReference type="EMBL" id="SNX46379.1"/>
    </source>
</evidence>
<dbReference type="GO" id="GO:0016989">
    <property type="term" value="F:sigma factor antagonist activity"/>
    <property type="evidence" value="ECO:0007669"/>
    <property type="project" value="TreeGrafter"/>
</dbReference>
<sequence length="323" mass="36680">MNSKFDAKRQQHIIPEEILLQASQWQARLWAEDASEDDQHACLNWRQAHPDHEQAWQLLNGFNQQFEQVPKQQQKILLGQDSPSLTEWIKKGSALCAILGIGFVIYQQHYLAIWTADYSTKVGEIRHIQLSDGTQLVLASNSAVDFDANTRKIDVLKGQIFVETGHKYPHLPALQVHSNNTVIQPLGTQFTVKQSKKDLAIAVYEGSVKISSDQINPAIILKSGWQVQFNPDQPQINPSPADSLQLAWIRNKLVVEQIPLCDFLKQVSEYHRGYIHCDQTLQTLKVSGTYSLDNTQQILEQMTQILPVQLNSYSDYIVTVKAK</sequence>
<dbReference type="RefSeq" id="WP_097080125.1">
    <property type="nucleotide sequence ID" value="NZ_BAABHT010000004.1"/>
</dbReference>
<dbReference type="InterPro" id="IPR012373">
    <property type="entry name" value="Ferrdict_sens_TM"/>
</dbReference>